<accession>K9WCR0</accession>
<dbReference type="KEGG" id="mic:Mic7113_1702"/>
<protein>
    <recommendedName>
        <fullName evidence="3">Type I restriction enzyme R protein N-terminal domain-containing protein</fullName>
    </recommendedName>
</protein>
<dbReference type="EMBL" id="CP003630">
    <property type="protein sequence ID" value="AFZ17566.1"/>
    <property type="molecule type" value="Genomic_DNA"/>
</dbReference>
<reference evidence="1 2" key="1">
    <citation type="submission" date="2012-06" db="EMBL/GenBank/DDBJ databases">
        <title>Finished chromosome of genome of Microcoleus sp. PCC 7113.</title>
        <authorList>
            <consortium name="US DOE Joint Genome Institute"/>
            <person name="Gugger M."/>
            <person name="Coursin T."/>
            <person name="Rippka R."/>
            <person name="Tandeau De Marsac N."/>
            <person name="Huntemann M."/>
            <person name="Wei C.-L."/>
            <person name="Han J."/>
            <person name="Detter J.C."/>
            <person name="Han C."/>
            <person name="Tapia R."/>
            <person name="Chen A."/>
            <person name="Kyrpides N."/>
            <person name="Mavromatis K."/>
            <person name="Markowitz V."/>
            <person name="Szeto E."/>
            <person name="Ivanova N."/>
            <person name="Pagani I."/>
            <person name="Pati A."/>
            <person name="Goodwin L."/>
            <person name="Nordberg H.P."/>
            <person name="Cantor M.N."/>
            <person name="Hua S.X."/>
            <person name="Woyke T."/>
            <person name="Kerfeld C.A."/>
        </authorList>
    </citation>
    <scope>NUCLEOTIDE SEQUENCE [LARGE SCALE GENOMIC DNA]</scope>
    <source>
        <strain evidence="1 2">PCC 7113</strain>
    </source>
</reference>
<name>K9WCR0_9CYAN</name>
<proteinExistence type="predicted"/>
<sequence length="156" mass="17779">MNDQALKQALLNLPDDAQESIVDRIFVPEFLQALGFGLMERVPHYTTGIRPDKVDYALRHNTNGDIFLATQSNPYILLELKGRHINLSDGSTQYQSTFKQLKGYLLDSNCKTVQWGIREHPNCAKIKGQPLFASNNREYFGRFNPAVFLPPARLQK</sequence>
<keyword evidence="2" id="KW-1185">Reference proteome</keyword>
<gene>
    <name evidence="1" type="ORF">Mic7113_1702</name>
</gene>
<evidence type="ECO:0000313" key="1">
    <source>
        <dbReference type="EMBL" id="AFZ17566.1"/>
    </source>
</evidence>
<organism evidence="1 2">
    <name type="scientific">Allocoleopsis franciscana PCC 7113</name>
    <dbReference type="NCBI Taxonomy" id="1173027"/>
    <lineage>
        <taxon>Bacteria</taxon>
        <taxon>Bacillati</taxon>
        <taxon>Cyanobacteriota</taxon>
        <taxon>Cyanophyceae</taxon>
        <taxon>Coleofasciculales</taxon>
        <taxon>Coleofasciculaceae</taxon>
        <taxon>Allocoleopsis</taxon>
        <taxon>Allocoleopsis franciscana</taxon>
    </lineage>
</organism>
<dbReference type="OrthoDB" id="9815116at2"/>
<evidence type="ECO:0008006" key="3">
    <source>
        <dbReference type="Google" id="ProtNLM"/>
    </source>
</evidence>
<dbReference type="eggNOG" id="COG1192">
    <property type="taxonomic scope" value="Bacteria"/>
</dbReference>
<evidence type="ECO:0000313" key="2">
    <source>
        <dbReference type="Proteomes" id="UP000010471"/>
    </source>
</evidence>
<dbReference type="Proteomes" id="UP000010471">
    <property type="component" value="Chromosome"/>
</dbReference>
<dbReference type="HOGENOM" id="CLU_1684568_0_0_3"/>
<dbReference type="RefSeq" id="WP_015181721.1">
    <property type="nucleotide sequence ID" value="NC_019738.1"/>
</dbReference>
<dbReference type="AlphaFoldDB" id="K9WCR0"/>
<dbReference type="STRING" id="1173027.Mic7113_1702"/>